<dbReference type="Proteomes" id="UP000799118">
    <property type="component" value="Unassembled WGS sequence"/>
</dbReference>
<proteinExistence type="predicted"/>
<keyword evidence="2" id="KW-0472">Membrane</keyword>
<sequence>MKRSHFHRQMMLLLLSLTINRQNRRRDRKPNHNIRVAGTSATDPIVIDDDDDEVDLRSSFPPIPPSSGFTSAQPQSRVVEGKSSGDDDGTVALTSARRHNKKRKRSPVPDSIAHPEASMEKSKPLTKRHKVSNGSMSEKSASSSAIAPASQLDDVIDVDKEEEEGRSIRLREISTLRARLGILEAEQAEHNERRLGRKGKIKLEPSAHFASGGRLSFGPRNANLALSSSVLIILILIYSELHWKRYVYTRHA</sequence>
<name>A0A6A4HNY0_9AGAR</name>
<gene>
    <name evidence="4" type="ORF">BT96DRAFT_689214</name>
</gene>
<reference evidence="4" key="1">
    <citation type="journal article" date="2019" name="Environ. Microbiol.">
        <title>Fungal ecological strategies reflected in gene transcription - a case study of two litter decomposers.</title>
        <authorList>
            <person name="Barbi F."/>
            <person name="Kohler A."/>
            <person name="Barry K."/>
            <person name="Baskaran P."/>
            <person name="Daum C."/>
            <person name="Fauchery L."/>
            <person name="Ihrmark K."/>
            <person name="Kuo A."/>
            <person name="LaButti K."/>
            <person name="Lipzen A."/>
            <person name="Morin E."/>
            <person name="Grigoriev I.V."/>
            <person name="Henrissat B."/>
            <person name="Lindahl B."/>
            <person name="Martin F."/>
        </authorList>
    </citation>
    <scope>NUCLEOTIDE SEQUENCE</scope>
    <source>
        <strain evidence="4">JB14</strain>
    </source>
</reference>
<keyword evidence="2" id="KW-0812">Transmembrane</keyword>
<keyword evidence="5" id="KW-1185">Reference proteome</keyword>
<evidence type="ECO:0000256" key="2">
    <source>
        <dbReference type="SAM" id="Phobius"/>
    </source>
</evidence>
<evidence type="ECO:0000313" key="5">
    <source>
        <dbReference type="Proteomes" id="UP000799118"/>
    </source>
</evidence>
<protein>
    <submittedName>
        <fullName evidence="4">Uncharacterized protein</fullName>
    </submittedName>
</protein>
<dbReference type="AlphaFoldDB" id="A0A6A4HNY0"/>
<evidence type="ECO:0000256" key="3">
    <source>
        <dbReference type="SAM" id="SignalP"/>
    </source>
</evidence>
<evidence type="ECO:0000256" key="1">
    <source>
        <dbReference type="SAM" id="MobiDB-lite"/>
    </source>
</evidence>
<accession>A0A6A4HNY0</accession>
<organism evidence="4 5">
    <name type="scientific">Gymnopus androsaceus JB14</name>
    <dbReference type="NCBI Taxonomy" id="1447944"/>
    <lineage>
        <taxon>Eukaryota</taxon>
        <taxon>Fungi</taxon>
        <taxon>Dikarya</taxon>
        <taxon>Basidiomycota</taxon>
        <taxon>Agaricomycotina</taxon>
        <taxon>Agaricomycetes</taxon>
        <taxon>Agaricomycetidae</taxon>
        <taxon>Agaricales</taxon>
        <taxon>Marasmiineae</taxon>
        <taxon>Omphalotaceae</taxon>
        <taxon>Gymnopus</taxon>
    </lineage>
</organism>
<feature type="region of interest" description="Disordered" evidence="1">
    <location>
        <begin position="25"/>
        <end position="148"/>
    </location>
</feature>
<feature type="transmembrane region" description="Helical" evidence="2">
    <location>
        <begin position="224"/>
        <end position="241"/>
    </location>
</feature>
<feature type="chain" id="PRO_5025535016" evidence="3">
    <location>
        <begin position="26"/>
        <end position="252"/>
    </location>
</feature>
<feature type="signal peptide" evidence="3">
    <location>
        <begin position="1"/>
        <end position="25"/>
    </location>
</feature>
<keyword evidence="3" id="KW-0732">Signal</keyword>
<keyword evidence="2" id="KW-1133">Transmembrane helix</keyword>
<feature type="compositionally biased region" description="Low complexity" evidence="1">
    <location>
        <begin position="132"/>
        <end position="148"/>
    </location>
</feature>
<dbReference type="EMBL" id="ML769469">
    <property type="protein sequence ID" value="KAE9399450.1"/>
    <property type="molecule type" value="Genomic_DNA"/>
</dbReference>
<feature type="compositionally biased region" description="Basic residues" evidence="1">
    <location>
        <begin position="96"/>
        <end position="106"/>
    </location>
</feature>
<evidence type="ECO:0000313" key="4">
    <source>
        <dbReference type="EMBL" id="KAE9399450.1"/>
    </source>
</evidence>